<dbReference type="STRING" id="42253.NITMOv2_4552"/>
<dbReference type="AlphaFoldDB" id="A0A0K2GJ19"/>
<evidence type="ECO:0000259" key="1">
    <source>
        <dbReference type="Pfam" id="PF15919"/>
    </source>
</evidence>
<accession>A0A0K2GJ19</accession>
<dbReference type="Gene3D" id="3.30.160.250">
    <property type="match status" value="1"/>
</dbReference>
<dbReference type="InterPro" id="IPR031807">
    <property type="entry name" value="HicB-like"/>
</dbReference>
<dbReference type="Proteomes" id="UP000069205">
    <property type="component" value="Chromosome"/>
</dbReference>
<dbReference type="PANTHER" id="PTHR34504">
    <property type="entry name" value="ANTITOXIN HICB"/>
    <property type="match status" value="1"/>
</dbReference>
<sequence>MKGNEYRYTVLFEPAEEGGYVVTCPTLPGLVTEGQSLEEARAMAQDAIRAYLESLRKDGLPIPPDKPIRLDPIKEELTVGLDAA</sequence>
<gene>
    <name evidence="2" type="ORF">NITMOv2_4552</name>
</gene>
<dbReference type="InterPro" id="IPR051404">
    <property type="entry name" value="TA_system_antitoxin"/>
</dbReference>
<dbReference type="SUPFAM" id="SSF143100">
    <property type="entry name" value="TTHA1013/TTHA0281-like"/>
    <property type="match status" value="1"/>
</dbReference>
<evidence type="ECO:0000313" key="3">
    <source>
        <dbReference type="Proteomes" id="UP000069205"/>
    </source>
</evidence>
<dbReference type="InterPro" id="IPR035069">
    <property type="entry name" value="TTHA1013/TTHA0281-like"/>
</dbReference>
<name>A0A0K2GJ19_NITMO</name>
<dbReference type="RefSeq" id="WP_053381702.1">
    <property type="nucleotide sequence ID" value="NZ_CP011801.1"/>
</dbReference>
<dbReference type="KEGG" id="nmv:NITMOv2_4552"/>
<dbReference type="PATRIC" id="fig|42253.5.peg.4490"/>
<reference evidence="2 3" key="1">
    <citation type="journal article" date="2015" name="Proc. Natl. Acad. Sci. U.S.A.">
        <title>Expanded metabolic versatility of ubiquitous nitrite-oxidizing bacteria from the genus Nitrospira.</title>
        <authorList>
            <person name="Koch H."/>
            <person name="Lucker S."/>
            <person name="Albertsen M."/>
            <person name="Kitzinger K."/>
            <person name="Herbold C."/>
            <person name="Spieck E."/>
            <person name="Nielsen P.H."/>
            <person name="Wagner M."/>
            <person name="Daims H."/>
        </authorList>
    </citation>
    <scope>NUCLEOTIDE SEQUENCE [LARGE SCALE GENOMIC DNA]</scope>
    <source>
        <strain evidence="2 3">NSP M-1</strain>
    </source>
</reference>
<proteinExistence type="predicted"/>
<dbReference type="Pfam" id="PF15919">
    <property type="entry name" value="HicB_lk_antitox"/>
    <property type="match status" value="1"/>
</dbReference>
<dbReference type="OrthoDB" id="5419659at2"/>
<dbReference type="PANTHER" id="PTHR34504:SF2">
    <property type="entry name" value="UPF0150 PROTEIN SSL0259"/>
    <property type="match status" value="1"/>
</dbReference>
<keyword evidence="3" id="KW-1185">Reference proteome</keyword>
<dbReference type="EMBL" id="CP011801">
    <property type="protein sequence ID" value="ALA60926.1"/>
    <property type="molecule type" value="Genomic_DNA"/>
</dbReference>
<protein>
    <recommendedName>
        <fullName evidence="1">HicB-like antitoxin of toxin-antitoxin system domain-containing protein</fullName>
    </recommendedName>
</protein>
<feature type="domain" description="HicB-like antitoxin of toxin-antitoxin system" evidence="1">
    <location>
        <begin position="8"/>
        <end position="68"/>
    </location>
</feature>
<organism evidence="2 3">
    <name type="scientific">Nitrospira moscoviensis</name>
    <dbReference type="NCBI Taxonomy" id="42253"/>
    <lineage>
        <taxon>Bacteria</taxon>
        <taxon>Pseudomonadati</taxon>
        <taxon>Nitrospirota</taxon>
        <taxon>Nitrospiria</taxon>
        <taxon>Nitrospirales</taxon>
        <taxon>Nitrospiraceae</taxon>
        <taxon>Nitrospira</taxon>
    </lineage>
</organism>
<evidence type="ECO:0000313" key="2">
    <source>
        <dbReference type="EMBL" id="ALA60926.1"/>
    </source>
</evidence>